<dbReference type="PROSITE" id="PS50102">
    <property type="entry name" value="RRM"/>
    <property type="match status" value="1"/>
</dbReference>
<evidence type="ECO:0000259" key="8">
    <source>
        <dbReference type="PROSITE" id="PS50102"/>
    </source>
</evidence>
<dbReference type="SUPFAM" id="SSF54928">
    <property type="entry name" value="RNA-binding domain, RBD"/>
    <property type="match status" value="1"/>
</dbReference>
<evidence type="ECO:0000256" key="5">
    <source>
        <dbReference type="ARBA" id="ARBA00023242"/>
    </source>
</evidence>
<dbReference type="InterPro" id="IPR008847">
    <property type="entry name" value="Suf"/>
</dbReference>
<proteinExistence type="predicted"/>
<dbReference type="Gene3D" id="3.30.70.330">
    <property type="match status" value="1"/>
</dbReference>
<sequence>MAEPETLVVAQPSGVEEDTNRNEDQSMPDAQNPSDGSDSGSESDSDSDSEDEAQAKAQIEALETVLNNNPSDYDSHVQYIKILRKQGDVEKLRQARETMSSLFPLSPEMWREWAKDETTISSGVEVLPAVEKLYERGVSDYLSVPLWCDYLNFVQEYDPSVRECSAAGISKARNLFERALTAAGLHIAEGQRIWELYREFEEAIFLTIGEADSGAKEKQIQRIRNLFHRQLSVPLADLKSTLLAYKAWEADHGSSIDVNSGELDGLSSHVVSVYQKALEMLNARAHLEEKISQKDIDSEKLQEFMTYLKFEHSSGDPARIQILYERAIADFPVSSDLWIDYTQYLDKTFKVTLITFKADALQTARIVRDAYYRATRNCPWVGELWVRYLLSLERSHGSEEELSTYLNIFLTRVDGLRRRISASTEVKDGVDYAVIRDIFQRASDYLSPHLNNTDSLLRMHSYWARLELKLGKDLIAARGVWESLLKLSGSMLEAWQGYIAWEIEMGQINEARSLYKRCYSKRFPGTGSEMSNEDVDGTLSLPRDILDGVLHNVAPRLQELQLFRLQQESKNVGPAINEKETSSTKHAREKRKPSSSSVDEQSPAKRRKNMAQNLKKTNENDKSQATHSAEASETAELNGKKAESASSQETKHKSSKKPARDDDLHNFFADVGGVVAVRILKDKFTKKSRGLAYVDFVDDAHLTAALEKNKQILLGKRLSILKSDPQQGSKKRVAGRSIRSEHGNVAKQINNAGKMDSQEASKDRRESQPQSSSSRRDEDVQLKGRNTFAVPRNVKPLGWSTRSKPQSDGGAKEEDEDGNAKSNDEFRKIACPLGCIYYFSYIFFCQPKPCKENLRQGRLKESLAGNLLQPKEFFGLSRETHPSRGIHQAGALPQVEGHIMIHNSWTGYSMYIIPLPPSKEVNRTAAITLNSEQTNWGGVTIMVSERVSDILLRYRQVLTLPSSE</sequence>
<dbReference type="SMART" id="SM00360">
    <property type="entry name" value="RRM"/>
    <property type="match status" value="1"/>
</dbReference>
<keyword evidence="2" id="KW-0507">mRNA processing</keyword>
<keyword evidence="10" id="KW-1185">Reference proteome</keyword>
<feature type="compositionally biased region" description="Acidic residues" evidence="7">
    <location>
        <begin position="41"/>
        <end position="52"/>
    </location>
</feature>
<evidence type="ECO:0000313" key="10">
    <source>
        <dbReference type="Proteomes" id="UP001318860"/>
    </source>
</evidence>
<feature type="domain" description="RRM" evidence="8">
    <location>
        <begin position="661"/>
        <end position="725"/>
    </location>
</feature>
<feature type="compositionally biased region" description="Low complexity" evidence="7">
    <location>
        <begin position="625"/>
        <end position="636"/>
    </location>
</feature>
<dbReference type="SUPFAM" id="SSF48452">
    <property type="entry name" value="TPR-like"/>
    <property type="match status" value="1"/>
</dbReference>
<dbReference type="Pfam" id="PF05843">
    <property type="entry name" value="Suf"/>
    <property type="match status" value="1"/>
</dbReference>
<dbReference type="InterPro" id="IPR035979">
    <property type="entry name" value="RBD_domain_sf"/>
</dbReference>
<dbReference type="EMBL" id="JABTTQ020000003">
    <property type="protein sequence ID" value="KAK6159692.1"/>
    <property type="molecule type" value="Genomic_DNA"/>
</dbReference>
<dbReference type="InterPro" id="IPR000504">
    <property type="entry name" value="RRM_dom"/>
</dbReference>
<keyword evidence="5" id="KW-0539">Nucleus</keyword>
<gene>
    <name evidence="9" type="ORF">DH2020_003073</name>
</gene>
<dbReference type="InterPro" id="IPR003107">
    <property type="entry name" value="HAT"/>
</dbReference>
<dbReference type="PANTHER" id="PTHR17204">
    <property type="entry name" value="PRE-MRNA PROCESSING PROTEIN PRP39-RELATED"/>
    <property type="match status" value="1"/>
</dbReference>
<feature type="region of interest" description="Disordered" evidence="7">
    <location>
        <begin position="571"/>
        <end position="663"/>
    </location>
</feature>
<keyword evidence="6" id="KW-0694">RNA-binding</keyword>
<protein>
    <recommendedName>
        <fullName evidence="8">RRM domain-containing protein</fullName>
    </recommendedName>
</protein>
<feature type="compositionally biased region" description="Basic and acidic residues" evidence="7">
    <location>
        <begin position="756"/>
        <end position="767"/>
    </location>
</feature>
<dbReference type="PANTHER" id="PTHR17204:SF25">
    <property type="entry name" value="RRM DOMAIN-CONTAINING PROTEIN"/>
    <property type="match status" value="1"/>
</dbReference>
<evidence type="ECO:0000256" key="1">
    <source>
        <dbReference type="ARBA" id="ARBA00004123"/>
    </source>
</evidence>
<dbReference type="Gene3D" id="1.25.40.10">
    <property type="entry name" value="Tetratricopeptide repeat domain"/>
    <property type="match status" value="2"/>
</dbReference>
<evidence type="ECO:0000313" key="9">
    <source>
        <dbReference type="EMBL" id="KAK6159692.1"/>
    </source>
</evidence>
<organism evidence="9 10">
    <name type="scientific">Rehmannia glutinosa</name>
    <name type="common">Chinese foxglove</name>
    <dbReference type="NCBI Taxonomy" id="99300"/>
    <lineage>
        <taxon>Eukaryota</taxon>
        <taxon>Viridiplantae</taxon>
        <taxon>Streptophyta</taxon>
        <taxon>Embryophyta</taxon>
        <taxon>Tracheophyta</taxon>
        <taxon>Spermatophyta</taxon>
        <taxon>Magnoliopsida</taxon>
        <taxon>eudicotyledons</taxon>
        <taxon>Gunneridae</taxon>
        <taxon>Pentapetalae</taxon>
        <taxon>asterids</taxon>
        <taxon>lamiids</taxon>
        <taxon>Lamiales</taxon>
        <taxon>Orobanchaceae</taxon>
        <taxon>Rehmannieae</taxon>
        <taxon>Rehmannia</taxon>
    </lineage>
</organism>
<evidence type="ECO:0000256" key="7">
    <source>
        <dbReference type="SAM" id="MobiDB-lite"/>
    </source>
</evidence>
<dbReference type="Pfam" id="PF00076">
    <property type="entry name" value="RRM_1"/>
    <property type="match status" value="1"/>
</dbReference>
<evidence type="ECO:0000256" key="2">
    <source>
        <dbReference type="ARBA" id="ARBA00022664"/>
    </source>
</evidence>
<name>A0ABR0XKK1_REHGL</name>
<comment type="caution">
    <text evidence="9">The sequence shown here is derived from an EMBL/GenBank/DDBJ whole genome shotgun (WGS) entry which is preliminary data.</text>
</comment>
<dbReference type="InterPro" id="IPR011990">
    <property type="entry name" value="TPR-like_helical_dom_sf"/>
</dbReference>
<feature type="region of interest" description="Disordered" evidence="7">
    <location>
        <begin position="1"/>
        <end position="55"/>
    </location>
</feature>
<feature type="region of interest" description="Disordered" evidence="7">
    <location>
        <begin position="724"/>
        <end position="822"/>
    </location>
</feature>
<dbReference type="Proteomes" id="UP001318860">
    <property type="component" value="Unassembled WGS sequence"/>
</dbReference>
<reference evidence="9 10" key="1">
    <citation type="journal article" date="2021" name="Comput. Struct. Biotechnol. J.">
        <title>De novo genome assembly of the potent medicinal plant Rehmannia glutinosa using nanopore technology.</title>
        <authorList>
            <person name="Ma L."/>
            <person name="Dong C."/>
            <person name="Song C."/>
            <person name="Wang X."/>
            <person name="Zheng X."/>
            <person name="Niu Y."/>
            <person name="Chen S."/>
            <person name="Feng W."/>
        </authorList>
    </citation>
    <scope>NUCLEOTIDE SEQUENCE [LARGE SCALE GENOMIC DNA]</scope>
    <source>
        <strain evidence="9">DH-2019</strain>
    </source>
</reference>
<dbReference type="SMART" id="SM00386">
    <property type="entry name" value="HAT"/>
    <property type="match status" value="7"/>
</dbReference>
<dbReference type="InterPro" id="IPR012677">
    <property type="entry name" value="Nucleotide-bd_a/b_plait_sf"/>
</dbReference>
<evidence type="ECO:0000256" key="6">
    <source>
        <dbReference type="PROSITE-ProRule" id="PRU00176"/>
    </source>
</evidence>
<keyword evidence="3" id="KW-0677">Repeat</keyword>
<keyword evidence="4" id="KW-0508">mRNA splicing</keyword>
<evidence type="ECO:0000256" key="3">
    <source>
        <dbReference type="ARBA" id="ARBA00022737"/>
    </source>
</evidence>
<accession>A0ABR0XKK1</accession>
<evidence type="ECO:0000256" key="4">
    <source>
        <dbReference type="ARBA" id="ARBA00023187"/>
    </source>
</evidence>
<comment type="subcellular location">
    <subcellularLocation>
        <location evidence="1">Nucleus</location>
    </subcellularLocation>
</comment>